<dbReference type="Proteomes" id="UP000190961">
    <property type="component" value="Unassembled WGS sequence"/>
</dbReference>
<dbReference type="InterPro" id="IPR043519">
    <property type="entry name" value="NT_sf"/>
</dbReference>
<protein>
    <recommendedName>
        <fullName evidence="3">Nucleotidyltransferase</fullName>
    </recommendedName>
</protein>
<dbReference type="SUPFAM" id="SSF81301">
    <property type="entry name" value="Nucleotidyltransferase"/>
    <property type="match status" value="1"/>
</dbReference>
<name>A0A1T5J3K5_9BACT</name>
<dbReference type="STRING" id="688867.SAMN05660236_0699"/>
<dbReference type="AlphaFoldDB" id="A0A1T5J3K5"/>
<keyword evidence="2" id="KW-1185">Reference proteome</keyword>
<evidence type="ECO:0000313" key="1">
    <source>
        <dbReference type="EMBL" id="SKC45778.1"/>
    </source>
</evidence>
<reference evidence="1 2" key="1">
    <citation type="submission" date="2017-02" db="EMBL/GenBank/DDBJ databases">
        <authorList>
            <person name="Peterson S.W."/>
        </authorList>
    </citation>
    <scope>NUCLEOTIDE SEQUENCE [LARGE SCALE GENOMIC DNA]</scope>
    <source>
        <strain evidence="1 2">DSM 25262</strain>
    </source>
</reference>
<dbReference type="RefSeq" id="WP_079685304.1">
    <property type="nucleotide sequence ID" value="NZ_FUZU01000001.1"/>
</dbReference>
<sequence length="170" mass="19335">MIGEELKQYLIKVCSVLNSHHVEYLVVGGAAVSHYGFNRPSGIGQVNPNLKADLDFWYNPTAENYHNLVQALDELQVDTTDLKELIFDKKRTFLKIPHEDFHTDFLPIMEGLDSFLSCNSKAEIIDIGGVTLRILSYDDLIANKRTVNRKTDQSDITELSKVRRRRGKGI</sequence>
<gene>
    <name evidence="1" type="ORF">SAMN05660236_0699</name>
</gene>
<evidence type="ECO:0008006" key="3">
    <source>
        <dbReference type="Google" id="ProtNLM"/>
    </source>
</evidence>
<accession>A0A1T5J3K5</accession>
<organism evidence="1 2">
    <name type="scientific">Ohtaekwangia koreensis</name>
    <dbReference type="NCBI Taxonomy" id="688867"/>
    <lineage>
        <taxon>Bacteria</taxon>
        <taxon>Pseudomonadati</taxon>
        <taxon>Bacteroidota</taxon>
        <taxon>Cytophagia</taxon>
        <taxon>Cytophagales</taxon>
        <taxon>Fulvivirgaceae</taxon>
        <taxon>Ohtaekwangia</taxon>
    </lineage>
</organism>
<proteinExistence type="predicted"/>
<dbReference type="Gene3D" id="3.30.460.40">
    <property type="match status" value="1"/>
</dbReference>
<dbReference type="Pfam" id="PF09970">
    <property type="entry name" value="DUF2204"/>
    <property type="match status" value="1"/>
</dbReference>
<dbReference type="InterPro" id="IPR018700">
    <property type="entry name" value="DUF2204"/>
</dbReference>
<dbReference type="EMBL" id="FUZU01000001">
    <property type="protein sequence ID" value="SKC45778.1"/>
    <property type="molecule type" value="Genomic_DNA"/>
</dbReference>
<dbReference type="OrthoDB" id="121150at2"/>
<evidence type="ECO:0000313" key="2">
    <source>
        <dbReference type="Proteomes" id="UP000190961"/>
    </source>
</evidence>